<dbReference type="SUPFAM" id="SSF54814">
    <property type="entry name" value="Prokaryotic type KH domain (KH-domain type II)"/>
    <property type="match status" value="1"/>
</dbReference>
<evidence type="ECO:0000256" key="1">
    <source>
        <dbReference type="ARBA" id="ARBA00007921"/>
    </source>
</evidence>
<dbReference type="PROSITE" id="PS51713">
    <property type="entry name" value="G_ERA"/>
    <property type="match status" value="1"/>
</dbReference>
<keyword evidence="2" id="KW-0547">Nucleotide-binding</keyword>
<dbReference type="NCBIfam" id="TIGR00436">
    <property type="entry name" value="era"/>
    <property type="match status" value="1"/>
</dbReference>
<dbReference type="GO" id="GO:0043024">
    <property type="term" value="F:ribosomal small subunit binding"/>
    <property type="evidence" value="ECO:0007669"/>
    <property type="project" value="TreeGrafter"/>
</dbReference>
<dbReference type="AlphaFoldDB" id="A0A381N8Q4"/>
<dbReference type="InterPro" id="IPR005662">
    <property type="entry name" value="GTPase_Era-like"/>
</dbReference>
<gene>
    <name evidence="7" type="ORF">METZ01_LOCUS3864</name>
</gene>
<sequence length="277" mass="31060">MLNRLVGVKVAITSNKPQTTRHRILGVLTRSGGQFVFVDTPGVHRPHYRMNRRMMHTTRSVLRDVDLIALLIDVTEEFGAGLQYAIDLVGRTKVPTFLLLNKIDCIAKPKLLPAIASFSEKGSWAEVIPISARKGDNCECFLDAAYNYLPKAGPLFPDDSLTDRSERFLAAELVREQVLRRTRDELPYTTAVTVDEWQEPEKDEGTVRIFATIMVDGESQKPIVIGRGGKMLKAVGTVARAQIEGMLGRKVFLDLHVKVRPGWREDPPVLDQLEIND</sequence>
<dbReference type="Pfam" id="PF01926">
    <property type="entry name" value="MMR_HSR1"/>
    <property type="match status" value="1"/>
</dbReference>
<comment type="similarity">
    <text evidence="1">Belongs to the TRAFAC class TrmE-Era-EngA-EngB-Septin-like GTPase superfamily. Era GTPase family.</text>
</comment>
<dbReference type="GO" id="GO:0000028">
    <property type="term" value="P:ribosomal small subunit assembly"/>
    <property type="evidence" value="ECO:0007669"/>
    <property type="project" value="TreeGrafter"/>
</dbReference>
<protein>
    <recommendedName>
        <fullName evidence="8">Era-type G domain-containing protein</fullName>
    </recommendedName>
</protein>
<evidence type="ECO:0008006" key="8">
    <source>
        <dbReference type="Google" id="ProtNLM"/>
    </source>
</evidence>
<name>A0A381N8Q4_9ZZZZ</name>
<dbReference type="InterPro" id="IPR030388">
    <property type="entry name" value="G_ERA_dom"/>
</dbReference>
<dbReference type="InterPro" id="IPR027417">
    <property type="entry name" value="P-loop_NTPase"/>
</dbReference>
<dbReference type="Gene3D" id="3.40.50.300">
    <property type="entry name" value="P-loop containing nucleotide triphosphate hydrolases"/>
    <property type="match status" value="1"/>
</dbReference>
<dbReference type="PANTHER" id="PTHR42698:SF1">
    <property type="entry name" value="GTPASE ERA, MITOCHONDRIAL"/>
    <property type="match status" value="1"/>
</dbReference>
<keyword evidence="3" id="KW-0694">RNA-binding</keyword>
<feature type="domain" description="Era-type G" evidence="6">
    <location>
        <begin position="1"/>
        <end position="151"/>
    </location>
</feature>
<reference evidence="7" key="1">
    <citation type="submission" date="2018-05" db="EMBL/GenBank/DDBJ databases">
        <authorList>
            <person name="Lanie J.A."/>
            <person name="Ng W.-L."/>
            <person name="Kazmierczak K.M."/>
            <person name="Andrzejewski T.M."/>
            <person name="Davidsen T.M."/>
            <person name="Wayne K.J."/>
            <person name="Tettelin H."/>
            <person name="Glass J.I."/>
            <person name="Rusch D."/>
            <person name="Podicherti R."/>
            <person name="Tsui H.-C.T."/>
            <person name="Winkler M.E."/>
        </authorList>
    </citation>
    <scope>NUCLEOTIDE SEQUENCE</scope>
</reference>
<dbReference type="NCBIfam" id="TIGR00231">
    <property type="entry name" value="small_GTP"/>
    <property type="match status" value="1"/>
</dbReference>
<evidence type="ECO:0000259" key="6">
    <source>
        <dbReference type="PROSITE" id="PS51713"/>
    </source>
</evidence>
<organism evidence="7">
    <name type="scientific">marine metagenome</name>
    <dbReference type="NCBI Taxonomy" id="408172"/>
    <lineage>
        <taxon>unclassified sequences</taxon>
        <taxon>metagenomes</taxon>
        <taxon>ecological metagenomes</taxon>
    </lineage>
</organism>
<evidence type="ECO:0000256" key="4">
    <source>
        <dbReference type="ARBA" id="ARBA00023134"/>
    </source>
</evidence>
<dbReference type="InterPro" id="IPR009019">
    <property type="entry name" value="KH_sf_prok-type"/>
</dbReference>
<dbReference type="InterPro" id="IPR005225">
    <property type="entry name" value="Small_GTP-bd"/>
</dbReference>
<feature type="domain" description="KH type-2" evidence="5">
    <location>
        <begin position="182"/>
        <end position="261"/>
    </location>
</feature>
<dbReference type="PROSITE" id="PS50823">
    <property type="entry name" value="KH_TYPE_2"/>
    <property type="match status" value="1"/>
</dbReference>
<proteinExistence type="inferred from homology"/>
<dbReference type="Gene3D" id="3.30.300.20">
    <property type="match status" value="1"/>
</dbReference>
<dbReference type="SUPFAM" id="SSF52540">
    <property type="entry name" value="P-loop containing nucleoside triphosphate hydrolases"/>
    <property type="match status" value="1"/>
</dbReference>
<evidence type="ECO:0000259" key="5">
    <source>
        <dbReference type="PROSITE" id="PS50823"/>
    </source>
</evidence>
<keyword evidence="4" id="KW-0342">GTP-binding</keyword>
<dbReference type="InterPro" id="IPR004044">
    <property type="entry name" value="KH_dom_type_2"/>
</dbReference>
<evidence type="ECO:0000256" key="3">
    <source>
        <dbReference type="ARBA" id="ARBA00022884"/>
    </source>
</evidence>
<dbReference type="NCBIfam" id="NF000908">
    <property type="entry name" value="PRK00089.1"/>
    <property type="match status" value="1"/>
</dbReference>
<dbReference type="InterPro" id="IPR015946">
    <property type="entry name" value="KH_dom-like_a/b"/>
</dbReference>
<dbReference type="GO" id="GO:0005829">
    <property type="term" value="C:cytosol"/>
    <property type="evidence" value="ECO:0007669"/>
    <property type="project" value="TreeGrafter"/>
</dbReference>
<dbReference type="GO" id="GO:0019843">
    <property type="term" value="F:rRNA binding"/>
    <property type="evidence" value="ECO:0007669"/>
    <property type="project" value="TreeGrafter"/>
</dbReference>
<dbReference type="HAMAP" id="MF_00367">
    <property type="entry name" value="GTPase_Era"/>
    <property type="match status" value="1"/>
</dbReference>
<evidence type="ECO:0000313" key="7">
    <source>
        <dbReference type="EMBL" id="SUZ51010.1"/>
    </source>
</evidence>
<dbReference type="InterPro" id="IPR006073">
    <property type="entry name" value="GTP-bd"/>
</dbReference>
<dbReference type="GO" id="GO:0005525">
    <property type="term" value="F:GTP binding"/>
    <property type="evidence" value="ECO:0007669"/>
    <property type="project" value="UniProtKB-KW"/>
</dbReference>
<dbReference type="PANTHER" id="PTHR42698">
    <property type="entry name" value="GTPASE ERA"/>
    <property type="match status" value="1"/>
</dbReference>
<dbReference type="Pfam" id="PF07650">
    <property type="entry name" value="KH_2"/>
    <property type="match status" value="1"/>
</dbReference>
<dbReference type="CDD" id="cd04163">
    <property type="entry name" value="Era"/>
    <property type="match status" value="1"/>
</dbReference>
<dbReference type="EMBL" id="UINC01000200">
    <property type="protein sequence ID" value="SUZ51010.1"/>
    <property type="molecule type" value="Genomic_DNA"/>
</dbReference>
<accession>A0A381N8Q4</accession>
<dbReference type="CDD" id="cd22534">
    <property type="entry name" value="KH-II_Era"/>
    <property type="match status" value="1"/>
</dbReference>
<evidence type="ECO:0000256" key="2">
    <source>
        <dbReference type="ARBA" id="ARBA00022741"/>
    </source>
</evidence>